<evidence type="ECO:0000256" key="4">
    <source>
        <dbReference type="ARBA" id="ARBA00022679"/>
    </source>
</evidence>
<feature type="region of interest" description="Interaction with substrate tRNA" evidence="10">
    <location>
        <begin position="155"/>
        <end position="159"/>
    </location>
</feature>
<dbReference type="RefSeq" id="WP_036068063.1">
    <property type="nucleotide sequence ID" value="NZ_MPLS01000024.1"/>
</dbReference>
<evidence type="ECO:0000256" key="11">
    <source>
        <dbReference type="RuleBase" id="RU003783"/>
    </source>
</evidence>
<dbReference type="GO" id="GO:0005524">
    <property type="term" value="F:ATP binding"/>
    <property type="evidence" value="ECO:0007669"/>
    <property type="project" value="UniProtKB-UniRule"/>
</dbReference>
<dbReference type="GO" id="GO:0006400">
    <property type="term" value="P:tRNA modification"/>
    <property type="evidence" value="ECO:0007669"/>
    <property type="project" value="TreeGrafter"/>
</dbReference>
<gene>
    <name evidence="10" type="primary">miaA</name>
    <name evidence="14" type="ORF">BMR96_07045</name>
</gene>
<dbReference type="EC" id="2.5.1.75" evidence="10"/>
<name>A0A1X0VCM1_LEUPS</name>
<evidence type="ECO:0000256" key="12">
    <source>
        <dbReference type="RuleBase" id="RU003784"/>
    </source>
</evidence>
<dbReference type="Proteomes" id="UP000192288">
    <property type="component" value="Unassembled WGS sequence"/>
</dbReference>
<dbReference type="InterPro" id="IPR027417">
    <property type="entry name" value="P-loop_NTPase"/>
</dbReference>
<evidence type="ECO:0000256" key="3">
    <source>
        <dbReference type="ARBA" id="ARBA00005842"/>
    </source>
</evidence>
<comment type="similarity">
    <text evidence="3 10 13">Belongs to the IPP transferase family.</text>
</comment>
<dbReference type="SUPFAM" id="SSF52540">
    <property type="entry name" value="P-loop containing nucleoside triphosphate hydrolases"/>
    <property type="match status" value="2"/>
</dbReference>
<organism evidence="14 15">
    <name type="scientific">Leuconostoc pseudomesenteroides</name>
    <dbReference type="NCBI Taxonomy" id="33968"/>
    <lineage>
        <taxon>Bacteria</taxon>
        <taxon>Bacillati</taxon>
        <taxon>Bacillota</taxon>
        <taxon>Bacilli</taxon>
        <taxon>Lactobacillales</taxon>
        <taxon>Lactobacillaceae</taxon>
        <taxon>Leuconostoc</taxon>
    </lineage>
</organism>
<evidence type="ECO:0000313" key="15">
    <source>
        <dbReference type="Proteomes" id="UP000192288"/>
    </source>
</evidence>
<protein>
    <recommendedName>
        <fullName evidence="10">tRNA dimethylallyltransferase</fullName>
        <ecNumber evidence="10">2.5.1.75</ecNumber>
    </recommendedName>
    <alternativeName>
        <fullName evidence="10">Dimethylallyl diphosphate:tRNA dimethylallyltransferase</fullName>
        <shortName evidence="10">DMAPP:tRNA dimethylallyltransferase</shortName>
        <shortName evidence="10">DMATase</shortName>
    </alternativeName>
    <alternativeName>
        <fullName evidence="10">Isopentenyl-diphosphate:tRNA isopentenyltransferase</fullName>
        <shortName evidence="10">IPP transferase</shortName>
        <shortName evidence="10">IPPT</shortName>
        <shortName evidence="10">IPTase</shortName>
    </alternativeName>
</protein>
<evidence type="ECO:0000256" key="9">
    <source>
        <dbReference type="ARBA" id="ARBA00049563"/>
    </source>
</evidence>
<dbReference type="PANTHER" id="PTHR11088">
    <property type="entry name" value="TRNA DIMETHYLALLYLTRANSFERASE"/>
    <property type="match status" value="1"/>
</dbReference>
<dbReference type="EMBL" id="MPLS01000024">
    <property type="protein sequence ID" value="ORI97485.1"/>
    <property type="molecule type" value="Genomic_DNA"/>
</dbReference>
<accession>A0A1X0VCM1</accession>
<evidence type="ECO:0000256" key="6">
    <source>
        <dbReference type="ARBA" id="ARBA00022741"/>
    </source>
</evidence>
<evidence type="ECO:0000256" key="13">
    <source>
        <dbReference type="RuleBase" id="RU003785"/>
    </source>
</evidence>
<dbReference type="STRING" id="33968.BMS77_08605"/>
<proteinExistence type="inferred from homology"/>
<dbReference type="InterPro" id="IPR018022">
    <property type="entry name" value="IPT"/>
</dbReference>
<comment type="catalytic activity">
    <reaction evidence="9 10 11">
        <text>adenosine(37) in tRNA + dimethylallyl diphosphate = N(6)-dimethylallyladenosine(37) in tRNA + diphosphate</text>
        <dbReference type="Rhea" id="RHEA:26482"/>
        <dbReference type="Rhea" id="RHEA-COMP:10162"/>
        <dbReference type="Rhea" id="RHEA-COMP:10375"/>
        <dbReference type="ChEBI" id="CHEBI:33019"/>
        <dbReference type="ChEBI" id="CHEBI:57623"/>
        <dbReference type="ChEBI" id="CHEBI:74411"/>
        <dbReference type="ChEBI" id="CHEBI:74415"/>
        <dbReference type="EC" id="2.5.1.75"/>
    </reaction>
</comment>
<feature type="site" description="Interaction with substrate tRNA" evidence="10">
    <location>
        <position position="100"/>
    </location>
</feature>
<comment type="caution">
    <text evidence="14">The sequence shown here is derived from an EMBL/GenBank/DDBJ whole genome shotgun (WGS) entry which is preliminary data.</text>
</comment>
<reference evidence="14 15" key="1">
    <citation type="journal article" date="2017" name="Front. Microbiol.">
        <title>Genomic Characterization of Dairy Associated Leuconostoc Species and Diversity of Leuconostocs in Undefined Mixed Mesophilic Starter Cultures.</title>
        <authorList>
            <person name="Frantzen C.A."/>
            <person name="Kot W."/>
            <person name="Pedersen T.B."/>
            <person name="Ardo Y.M."/>
            <person name="Broadbent J.R."/>
            <person name="Neve H."/>
            <person name="Hansen L.H."/>
            <person name="Dal Bello F."/>
            <person name="Ostlie H.M."/>
            <person name="Kleppen H.P."/>
            <person name="Vogensen F.K."/>
            <person name="Holo H."/>
        </authorList>
    </citation>
    <scope>NUCLEOTIDE SEQUENCE [LARGE SCALE GENOMIC DNA]</scope>
    <source>
        <strain evidence="14 15">LMGCF08</strain>
    </source>
</reference>
<dbReference type="PANTHER" id="PTHR11088:SF60">
    <property type="entry name" value="TRNA DIMETHYLALLYLTRANSFERASE"/>
    <property type="match status" value="1"/>
</dbReference>
<keyword evidence="8 10" id="KW-0460">Magnesium</keyword>
<comment type="function">
    <text evidence="2 10 12">Catalyzes the transfer of a dimethylallyl group onto the adenine at position 37 in tRNAs that read codons beginning with uridine, leading to the formation of N6-(dimethylallyl)adenosine (i(6)A).</text>
</comment>
<comment type="cofactor">
    <cofactor evidence="1 10">
        <name>Mg(2+)</name>
        <dbReference type="ChEBI" id="CHEBI:18420"/>
    </cofactor>
</comment>
<keyword evidence="5 10" id="KW-0819">tRNA processing</keyword>
<dbReference type="NCBIfam" id="TIGR00174">
    <property type="entry name" value="miaA"/>
    <property type="match status" value="1"/>
</dbReference>
<evidence type="ECO:0000256" key="7">
    <source>
        <dbReference type="ARBA" id="ARBA00022840"/>
    </source>
</evidence>
<dbReference type="Pfam" id="PF01715">
    <property type="entry name" value="IPPT"/>
    <property type="match status" value="1"/>
</dbReference>
<evidence type="ECO:0000313" key="14">
    <source>
        <dbReference type="EMBL" id="ORI97485.1"/>
    </source>
</evidence>
<dbReference type="GO" id="GO:0052381">
    <property type="term" value="F:tRNA dimethylallyltransferase activity"/>
    <property type="evidence" value="ECO:0007669"/>
    <property type="project" value="UniProtKB-UniRule"/>
</dbReference>
<evidence type="ECO:0000256" key="1">
    <source>
        <dbReference type="ARBA" id="ARBA00001946"/>
    </source>
</evidence>
<evidence type="ECO:0000256" key="5">
    <source>
        <dbReference type="ARBA" id="ARBA00022694"/>
    </source>
</evidence>
<dbReference type="HAMAP" id="MF_00185">
    <property type="entry name" value="IPP_trans"/>
    <property type="match status" value="1"/>
</dbReference>
<evidence type="ECO:0000256" key="2">
    <source>
        <dbReference type="ARBA" id="ARBA00003213"/>
    </source>
</evidence>
<comment type="subunit">
    <text evidence="10">Monomer.</text>
</comment>
<evidence type="ECO:0000256" key="10">
    <source>
        <dbReference type="HAMAP-Rule" id="MF_00185"/>
    </source>
</evidence>
<evidence type="ECO:0000256" key="8">
    <source>
        <dbReference type="ARBA" id="ARBA00022842"/>
    </source>
</evidence>
<feature type="binding site" evidence="10">
    <location>
        <begin position="9"/>
        <end position="16"/>
    </location>
    <ligand>
        <name>ATP</name>
        <dbReference type="ChEBI" id="CHEBI:30616"/>
    </ligand>
</feature>
<dbReference type="Gene3D" id="3.40.50.300">
    <property type="entry name" value="P-loop containing nucleotide triphosphate hydrolases"/>
    <property type="match status" value="1"/>
</dbReference>
<dbReference type="InterPro" id="IPR039657">
    <property type="entry name" value="Dimethylallyltransferase"/>
</dbReference>
<keyword evidence="4 10" id="KW-0808">Transferase</keyword>
<sequence>MNKIIVITGPTASGKTGVAIQIAEQFHGEIVSADSMQIYRGLDVGTAKPTVHEQEKMPHHLIDVVNMTDNFSVAEFVALADEIIEDISNRGKLPIIVGGTGFYLKALLGLQALEYSPNDPNLSSELANKTLPQLVDELTEIDDVLAKRVDLNNRQRVIRAIQIAHQGHKQQTTVKRPTYDALIVGLDWPRETLYQRINQRVTNMVSEGVLNEAQAVLNAGGETLQAGKAIGYKEFFGYLNGEEKLDEAVKQLQQDSRRYAKRQLTYLRHQLPGLIWIKGETATPDLKKMIRNWL</sequence>
<feature type="region of interest" description="Interaction with substrate tRNA" evidence="10">
    <location>
        <begin position="34"/>
        <end position="37"/>
    </location>
</feature>
<keyword evidence="7 10" id="KW-0067">ATP-binding</keyword>
<keyword evidence="6 10" id="KW-0547">Nucleotide-binding</keyword>
<dbReference type="AlphaFoldDB" id="A0A1X0VCM1"/>
<feature type="binding site" evidence="10">
    <location>
        <begin position="11"/>
        <end position="16"/>
    </location>
    <ligand>
        <name>substrate</name>
    </ligand>
</feature>
<comment type="caution">
    <text evidence="10">Lacks conserved residue(s) required for the propagation of feature annotation.</text>
</comment>
<dbReference type="Gene3D" id="1.10.20.140">
    <property type="match status" value="1"/>
</dbReference>